<proteinExistence type="predicted"/>
<organism evidence="1 2">
    <name type="scientific">Entomophthora muscae</name>
    <dbReference type="NCBI Taxonomy" id="34485"/>
    <lineage>
        <taxon>Eukaryota</taxon>
        <taxon>Fungi</taxon>
        <taxon>Fungi incertae sedis</taxon>
        <taxon>Zoopagomycota</taxon>
        <taxon>Entomophthoromycotina</taxon>
        <taxon>Entomophthoromycetes</taxon>
        <taxon>Entomophthorales</taxon>
        <taxon>Entomophthoraceae</taxon>
        <taxon>Entomophthora</taxon>
    </lineage>
</organism>
<evidence type="ECO:0000313" key="2">
    <source>
        <dbReference type="Proteomes" id="UP001165960"/>
    </source>
</evidence>
<dbReference type="EMBL" id="QTSX02004973">
    <property type="protein sequence ID" value="KAJ9063349.1"/>
    <property type="molecule type" value="Genomic_DNA"/>
</dbReference>
<sequence length="334" mass="37646">MFNLSKLFICIILLFGNCSCEGYMAAGLTMIYNRVGGFGRLLKLITTCKELKIKGEIIHESHSLPSPRPDFGITAEDMYYFLPHSLLSLCSPSQVASDDCFCEGTFENAKHFRNESLDAQAVIASDPKRKVLVVSIRMTVSDKNWDTNYRSDLVPHPLLKGNQKVHQGHLEHYLTLRRQLVPAIVTMLRSPKYKSYTLHISGYSLGASVSAISLPYWIKDLKSNKISNKIQLFTYSGPRPGNVEFARYLESLGLPLFRYFKKGDVVPHVPDQFVQYSQVGQGFYDFSGPIRSKLPVKCANNLLEDPNCGSSDETFMATHHLTPFHRPLPTPPFC</sequence>
<comment type="caution">
    <text evidence="1">The sequence shown here is derived from an EMBL/GenBank/DDBJ whole genome shotgun (WGS) entry which is preliminary data.</text>
</comment>
<name>A0ACC2SLR8_9FUNG</name>
<gene>
    <name evidence="1" type="ORF">DSO57_1001254</name>
</gene>
<dbReference type="Proteomes" id="UP001165960">
    <property type="component" value="Unassembled WGS sequence"/>
</dbReference>
<keyword evidence="2" id="KW-1185">Reference proteome</keyword>
<accession>A0ACC2SLR8</accession>
<reference evidence="1" key="1">
    <citation type="submission" date="2022-04" db="EMBL/GenBank/DDBJ databases">
        <title>Genome of the entomopathogenic fungus Entomophthora muscae.</title>
        <authorList>
            <person name="Elya C."/>
            <person name="Lovett B.R."/>
            <person name="Lee E."/>
            <person name="Macias A.M."/>
            <person name="Hajek A.E."/>
            <person name="De Bivort B.L."/>
            <person name="Kasson M.T."/>
            <person name="De Fine Licht H.H."/>
            <person name="Stajich J.E."/>
        </authorList>
    </citation>
    <scope>NUCLEOTIDE SEQUENCE</scope>
    <source>
        <strain evidence="1">Berkeley</strain>
    </source>
</reference>
<evidence type="ECO:0000313" key="1">
    <source>
        <dbReference type="EMBL" id="KAJ9063349.1"/>
    </source>
</evidence>
<protein>
    <submittedName>
        <fullName evidence="1">Uncharacterized protein</fullName>
    </submittedName>
</protein>